<reference evidence="2 3" key="1">
    <citation type="journal article" date="2015" name="Genome Announc.">
        <title>Expanding the biotechnology potential of lactobacilli through comparative genomics of 213 strains and associated genera.</title>
        <authorList>
            <person name="Sun Z."/>
            <person name="Harris H.M."/>
            <person name="McCann A."/>
            <person name="Guo C."/>
            <person name="Argimon S."/>
            <person name="Zhang W."/>
            <person name="Yang X."/>
            <person name="Jeffery I.B."/>
            <person name="Cooney J.C."/>
            <person name="Kagawa T.F."/>
            <person name="Liu W."/>
            <person name="Song Y."/>
            <person name="Salvetti E."/>
            <person name="Wrobel A."/>
            <person name="Rasinkangas P."/>
            <person name="Parkhill J."/>
            <person name="Rea M.C."/>
            <person name="O'Sullivan O."/>
            <person name="Ritari J."/>
            <person name="Douillard F.P."/>
            <person name="Paul Ross R."/>
            <person name="Yang R."/>
            <person name="Briner A.E."/>
            <person name="Felis G.E."/>
            <person name="de Vos W.M."/>
            <person name="Barrangou R."/>
            <person name="Klaenhammer T.R."/>
            <person name="Caufield P.W."/>
            <person name="Cui Y."/>
            <person name="Zhang H."/>
            <person name="O'Toole P.W."/>
        </authorList>
    </citation>
    <scope>NUCLEOTIDE SEQUENCE [LARGE SCALE GENOMIC DNA]</scope>
    <source>
        <strain evidence="2 3">DSM 13145</strain>
    </source>
</reference>
<accession>A0A0R1P3P9</accession>
<dbReference type="RefSeq" id="WP_057750381.1">
    <property type="nucleotide sequence ID" value="NZ_AZER01000016.1"/>
</dbReference>
<evidence type="ECO:0000313" key="3">
    <source>
        <dbReference type="Proteomes" id="UP000051445"/>
    </source>
</evidence>
<name>A0A0R1P3P9_9LACO</name>
<dbReference type="STRING" id="1423746.FD27_GL000745"/>
<dbReference type="InterPro" id="IPR029064">
    <property type="entry name" value="Ribosomal_eL30-like_sf"/>
</dbReference>
<evidence type="ECO:0000313" key="2">
    <source>
        <dbReference type="EMBL" id="KRL26998.1"/>
    </source>
</evidence>
<gene>
    <name evidence="2" type="ORF">FD27_GL000745</name>
</gene>
<keyword evidence="3" id="KW-1185">Reference proteome</keyword>
<dbReference type="AlphaFoldDB" id="A0A0R1P3P9"/>
<organism evidence="2 3">
    <name type="scientific">Limosilactobacillus frumenti DSM 13145</name>
    <dbReference type="NCBI Taxonomy" id="1423746"/>
    <lineage>
        <taxon>Bacteria</taxon>
        <taxon>Bacillati</taxon>
        <taxon>Bacillota</taxon>
        <taxon>Bacilli</taxon>
        <taxon>Lactobacillales</taxon>
        <taxon>Lactobacillaceae</taxon>
        <taxon>Limosilactobacillus</taxon>
    </lineage>
</organism>
<protein>
    <recommendedName>
        <fullName evidence="1">Ribosomal protein eL8/eL30/eS12/Gadd45 domain-containing protein</fullName>
    </recommendedName>
</protein>
<comment type="caution">
    <text evidence="2">The sequence shown here is derived from an EMBL/GenBank/DDBJ whole genome shotgun (WGS) entry which is preliminary data.</text>
</comment>
<dbReference type="Proteomes" id="UP000051445">
    <property type="component" value="Unassembled WGS sequence"/>
</dbReference>
<dbReference type="Pfam" id="PF01248">
    <property type="entry name" value="Ribosomal_L7Ae"/>
    <property type="match status" value="1"/>
</dbReference>
<dbReference type="SUPFAM" id="SSF55315">
    <property type="entry name" value="L30e-like"/>
    <property type="match status" value="1"/>
</dbReference>
<dbReference type="InterPro" id="IPR004038">
    <property type="entry name" value="Ribosomal_eL8/eL30/eS12/Gad45"/>
</dbReference>
<dbReference type="NCBIfam" id="NF005585">
    <property type="entry name" value="PRK07283.1"/>
    <property type="match status" value="1"/>
</dbReference>
<dbReference type="EMBL" id="AZER01000016">
    <property type="protein sequence ID" value="KRL26998.1"/>
    <property type="molecule type" value="Genomic_DNA"/>
</dbReference>
<dbReference type="Gene3D" id="3.30.1330.30">
    <property type="match status" value="1"/>
</dbReference>
<feature type="domain" description="Ribosomal protein eL8/eL30/eS12/Gadd45" evidence="1">
    <location>
        <begin position="9"/>
        <end position="88"/>
    </location>
</feature>
<sequence>MIKNKRQTMNLLGIARRAQKVVSGEATVLKAIQTQSVRLVFLAQDAGSATSKKFNDKCAYYNVPLNQSFTKLELSQAIGQSRTVIGITQSGFARKFEELLAMD</sequence>
<dbReference type="OrthoDB" id="9794863at2"/>
<proteinExistence type="predicted"/>
<dbReference type="PATRIC" id="fig|1423746.3.peg.753"/>
<evidence type="ECO:0000259" key="1">
    <source>
        <dbReference type="Pfam" id="PF01248"/>
    </source>
</evidence>